<accession>A0A075HHN5</accession>
<reference evidence="2" key="1">
    <citation type="journal article" date="2014" name="Genome Biol. Evol.">
        <title>Pangenome evidence for extensive interdomain horizontal transfer affecting lineage core and shell genes in uncultured planktonic thaumarchaeota and euryarchaeota.</title>
        <authorList>
            <person name="Deschamps P."/>
            <person name="Zivanovic Y."/>
            <person name="Moreira D."/>
            <person name="Rodriguez-Valera F."/>
            <person name="Lopez-Garcia P."/>
        </authorList>
    </citation>
    <scope>NUCLEOTIDE SEQUENCE</scope>
</reference>
<dbReference type="EMBL" id="KF900972">
    <property type="protein sequence ID" value="AIF13413.1"/>
    <property type="molecule type" value="Genomic_DNA"/>
</dbReference>
<feature type="compositionally biased region" description="Low complexity" evidence="1">
    <location>
        <begin position="9"/>
        <end position="23"/>
    </location>
</feature>
<proteinExistence type="predicted"/>
<protein>
    <submittedName>
        <fullName evidence="2">Uncharacterized protein</fullName>
    </submittedName>
</protein>
<organism evidence="2">
    <name type="scientific">uncultured marine group II/III euryarchaeote KM3_62_B06</name>
    <dbReference type="NCBI Taxonomy" id="1456472"/>
    <lineage>
        <taxon>Archaea</taxon>
        <taxon>Methanobacteriati</taxon>
        <taxon>Methanobacteriota</taxon>
        <taxon>environmental samples</taxon>
    </lineage>
</organism>
<feature type="region of interest" description="Disordered" evidence="1">
    <location>
        <begin position="1"/>
        <end position="23"/>
    </location>
</feature>
<evidence type="ECO:0000313" key="2">
    <source>
        <dbReference type="EMBL" id="AIF13413.1"/>
    </source>
</evidence>
<name>A0A075HHN5_9EURY</name>
<evidence type="ECO:0000256" key="1">
    <source>
        <dbReference type="SAM" id="MobiDB-lite"/>
    </source>
</evidence>
<sequence>MPSLRRVVTSQLGSPTTPSSSLTTTVPYFSPTISERGKSSLTSAGSRLVAISRSVSGRPIIESLTQPPTIQASPAERSLARTCVSASLRYSNARSMVRRRTICHDCFGR</sequence>
<dbReference type="AlphaFoldDB" id="A0A075HHN5"/>